<dbReference type="EMBL" id="JABSTU010000011">
    <property type="protein sequence ID" value="KAH8008833.1"/>
    <property type="molecule type" value="Genomic_DNA"/>
</dbReference>
<evidence type="ECO:0000313" key="2">
    <source>
        <dbReference type="EMBL" id="KAH8008833.1"/>
    </source>
</evidence>
<feature type="region of interest" description="Disordered" evidence="1">
    <location>
        <begin position="408"/>
        <end position="436"/>
    </location>
</feature>
<feature type="compositionally biased region" description="Polar residues" evidence="1">
    <location>
        <begin position="413"/>
        <end position="422"/>
    </location>
</feature>
<reference evidence="2" key="2">
    <citation type="submission" date="2021-09" db="EMBL/GenBank/DDBJ databases">
        <authorList>
            <person name="Jia N."/>
            <person name="Wang J."/>
            <person name="Shi W."/>
            <person name="Du L."/>
            <person name="Sun Y."/>
            <person name="Zhan W."/>
            <person name="Jiang J."/>
            <person name="Wang Q."/>
            <person name="Zhang B."/>
            <person name="Ji P."/>
            <person name="Sakyi L.B."/>
            <person name="Cui X."/>
            <person name="Yuan T."/>
            <person name="Jiang B."/>
            <person name="Yang W."/>
            <person name="Lam T.T.-Y."/>
            <person name="Chang Q."/>
            <person name="Ding S."/>
            <person name="Wang X."/>
            <person name="Zhu J."/>
            <person name="Ruan X."/>
            <person name="Zhao L."/>
            <person name="Wei J."/>
            <person name="Que T."/>
            <person name="Du C."/>
            <person name="Cheng J."/>
            <person name="Dai P."/>
            <person name="Han X."/>
            <person name="Huang E."/>
            <person name="Gao Y."/>
            <person name="Liu J."/>
            <person name="Shao H."/>
            <person name="Ye R."/>
            <person name="Li L."/>
            <person name="Wei W."/>
            <person name="Wang X."/>
            <person name="Wang C."/>
            <person name="Huo Q."/>
            <person name="Li W."/>
            <person name="Guo W."/>
            <person name="Chen H."/>
            <person name="Chen S."/>
            <person name="Zhou L."/>
            <person name="Zhou L."/>
            <person name="Ni X."/>
            <person name="Tian J."/>
            <person name="Zhou Y."/>
            <person name="Sheng Y."/>
            <person name="Liu T."/>
            <person name="Pan Y."/>
            <person name="Xia L."/>
            <person name="Li J."/>
            <person name="Zhao F."/>
            <person name="Cao W."/>
        </authorList>
    </citation>
    <scope>NUCLEOTIDE SEQUENCE</scope>
    <source>
        <strain evidence="2">Rmic-2018</strain>
        <tissue evidence="2">Larvae</tissue>
    </source>
</reference>
<keyword evidence="3" id="KW-1185">Reference proteome</keyword>
<organism evidence="2 3">
    <name type="scientific">Rhipicephalus microplus</name>
    <name type="common">Cattle tick</name>
    <name type="synonym">Boophilus microplus</name>
    <dbReference type="NCBI Taxonomy" id="6941"/>
    <lineage>
        <taxon>Eukaryota</taxon>
        <taxon>Metazoa</taxon>
        <taxon>Ecdysozoa</taxon>
        <taxon>Arthropoda</taxon>
        <taxon>Chelicerata</taxon>
        <taxon>Arachnida</taxon>
        <taxon>Acari</taxon>
        <taxon>Parasitiformes</taxon>
        <taxon>Ixodida</taxon>
        <taxon>Ixodoidea</taxon>
        <taxon>Ixodidae</taxon>
        <taxon>Rhipicephalinae</taxon>
        <taxon>Rhipicephalus</taxon>
        <taxon>Boophilus</taxon>
    </lineage>
</organism>
<dbReference type="PANTHER" id="PTHR21494">
    <property type="entry name" value="ACTIVATING SIGNAL COINTEGRATOR 1 COMPLEX SUBUNIT 2 ASC-1 COMPLEX SUBUNIT P100"/>
    <property type="match status" value="1"/>
</dbReference>
<protein>
    <submittedName>
        <fullName evidence="2">Uncharacterized protein</fullName>
    </submittedName>
</protein>
<dbReference type="VEuPathDB" id="VectorBase:LOC119178675"/>
<evidence type="ECO:0000256" key="1">
    <source>
        <dbReference type="SAM" id="MobiDB-lite"/>
    </source>
</evidence>
<dbReference type="PANTHER" id="PTHR21494:SF0">
    <property type="entry name" value="ACTIVATING SIGNAL COINTEGRATOR 1 COMPLEX SUBUNIT 2"/>
    <property type="match status" value="1"/>
</dbReference>
<accession>A0A9J6D437</accession>
<name>A0A9J6D437_RHIMP</name>
<dbReference type="GO" id="GO:0043130">
    <property type="term" value="F:ubiquitin binding"/>
    <property type="evidence" value="ECO:0007669"/>
    <property type="project" value="TreeGrafter"/>
</dbReference>
<comment type="caution">
    <text evidence="2">The sequence shown here is derived from an EMBL/GenBank/DDBJ whole genome shotgun (WGS) entry which is preliminary data.</text>
</comment>
<dbReference type="Proteomes" id="UP000821866">
    <property type="component" value="Chromosome 9"/>
</dbReference>
<reference evidence="2" key="1">
    <citation type="journal article" date="2020" name="Cell">
        <title>Large-Scale Comparative Analyses of Tick Genomes Elucidate Their Genetic Diversity and Vector Capacities.</title>
        <authorList>
            <consortium name="Tick Genome and Microbiome Consortium (TIGMIC)"/>
            <person name="Jia N."/>
            <person name="Wang J."/>
            <person name="Shi W."/>
            <person name="Du L."/>
            <person name="Sun Y."/>
            <person name="Zhan W."/>
            <person name="Jiang J.F."/>
            <person name="Wang Q."/>
            <person name="Zhang B."/>
            <person name="Ji P."/>
            <person name="Bell-Sakyi L."/>
            <person name="Cui X.M."/>
            <person name="Yuan T.T."/>
            <person name="Jiang B.G."/>
            <person name="Yang W.F."/>
            <person name="Lam T.T."/>
            <person name="Chang Q.C."/>
            <person name="Ding S.J."/>
            <person name="Wang X.J."/>
            <person name="Zhu J.G."/>
            <person name="Ruan X.D."/>
            <person name="Zhao L."/>
            <person name="Wei J.T."/>
            <person name="Ye R.Z."/>
            <person name="Que T.C."/>
            <person name="Du C.H."/>
            <person name="Zhou Y.H."/>
            <person name="Cheng J.X."/>
            <person name="Dai P.F."/>
            <person name="Guo W.B."/>
            <person name="Han X.H."/>
            <person name="Huang E.J."/>
            <person name="Li L.F."/>
            <person name="Wei W."/>
            <person name="Gao Y.C."/>
            <person name="Liu J.Z."/>
            <person name="Shao H.Z."/>
            <person name="Wang X."/>
            <person name="Wang C.C."/>
            <person name="Yang T.C."/>
            <person name="Huo Q.B."/>
            <person name="Li W."/>
            <person name="Chen H.Y."/>
            <person name="Chen S.E."/>
            <person name="Zhou L.G."/>
            <person name="Ni X.B."/>
            <person name="Tian J.H."/>
            <person name="Sheng Y."/>
            <person name="Liu T."/>
            <person name="Pan Y.S."/>
            <person name="Xia L.Y."/>
            <person name="Li J."/>
            <person name="Zhao F."/>
            <person name="Cao W.C."/>
        </authorList>
    </citation>
    <scope>NUCLEOTIDE SEQUENCE</scope>
    <source>
        <strain evidence="2">Rmic-2018</strain>
    </source>
</reference>
<dbReference type="GO" id="GO:0006355">
    <property type="term" value="P:regulation of DNA-templated transcription"/>
    <property type="evidence" value="ECO:0007669"/>
    <property type="project" value="TreeGrafter"/>
</dbReference>
<dbReference type="InterPro" id="IPR052586">
    <property type="entry name" value="ASCC2"/>
</dbReference>
<proteinExistence type="predicted"/>
<sequence>MQEDEFHRFVTDDLAECGKAPFLKIHTLLNILVTLSGSNLQPLHDRLMQVVDKHGQPIQVPALSKGFVEPVYWLKYRPPRMIFSFDELMSICAGETQGLAEKYSAAIDEWLDRMAYIEEDLTKMLRIPHNRFWSHARYDDGFHQLLESYLRLAPKYTGLHRYTITKEMQDTDERLHKLVFRTFLRLSTNKESKVNFIDREKFADLIYENFIFDIPKIFDICMLFERSNHDLVCRMVEHIMSCQPKYASDLKEIEDTMLMTFERAEQSIKSQDDNDFDAMPRRLDEGKAEFSELCLMPLWKFLERVTYAVDIAANLATFLNVYPTAAKIFTLEDVGPSIVREELQKLHMVSSPPHVAALTDVVCEVVRQLVHPMTNLRAAEVQPMTALRPAEAPLLTYAEAVRTPAPAVGYPSRPSTLQTAPSFYSGPPQYGNPPLTRKFSEELVRRNKSEPFEP</sequence>
<dbReference type="AlphaFoldDB" id="A0A9J6D437"/>
<evidence type="ECO:0000313" key="3">
    <source>
        <dbReference type="Proteomes" id="UP000821866"/>
    </source>
</evidence>
<gene>
    <name evidence="2" type="ORF">HPB51_005880</name>
</gene>